<dbReference type="InterPro" id="IPR036397">
    <property type="entry name" value="RNaseH_sf"/>
</dbReference>
<dbReference type="GO" id="GO:0003676">
    <property type="term" value="F:nucleic acid binding"/>
    <property type="evidence" value="ECO:0007669"/>
    <property type="project" value="InterPro"/>
</dbReference>
<dbReference type="AlphaFoldDB" id="A0A183TPB7"/>
<dbReference type="InterPro" id="IPR040676">
    <property type="entry name" value="DUF5641"/>
</dbReference>
<evidence type="ECO:0000313" key="2">
    <source>
        <dbReference type="EMBL" id="VDM04701.1"/>
    </source>
</evidence>
<dbReference type="EMBL" id="UYSU01044148">
    <property type="protein sequence ID" value="VDM04701.1"/>
    <property type="molecule type" value="Genomic_DNA"/>
</dbReference>
<dbReference type="OrthoDB" id="10066543at2759"/>
<dbReference type="PANTHER" id="PTHR47331:SF1">
    <property type="entry name" value="GAG-LIKE PROTEIN"/>
    <property type="match status" value="1"/>
</dbReference>
<proteinExistence type="predicted"/>
<feature type="domain" description="DUF5641" evidence="1">
    <location>
        <begin position="181"/>
        <end position="227"/>
    </location>
</feature>
<accession>A0A183TPB7</accession>
<evidence type="ECO:0000313" key="3">
    <source>
        <dbReference type="Proteomes" id="UP000275846"/>
    </source>
</evidence>
<gene>
    <name evidence="2" type="ORF">SSLN_LOCUS18315</name>
</gene>
<reference evidence="2 3" key="2">
    <citation type="submission" date="2018-11" db="EMBL/GenBank/DDBJ databases">
        <authorList>
            <consortium name="Pathogen Informatics"/>
        </authorList>
    </citation>
    <scope>NUCLEOTIDE SEQUENCE [LARGE SCALE GENOMIC DNA]</scope>
    <source>
        <strain evidence="2 3">NST_G2</strain>
    </source>
</reference>
<name>A0A183TPB7_SCHSO</name>
<dbReference type="Gene3D" id="3.30.420.10">
    <property type="entry name" value="Ribonuclease H-like superfamily/Ribonuclease H"/>
    <property type="match status" value="1"/>
</dbReference>
<evidence type="ECO:0000313" key="4">
    <source>
        <dbReference type="WBParaSite" id="SSLN_0001900201-mRNA-1"/>
    </source>
</evidence>
<dbReference type="Pfam" id="PF18701">
    <property type="entry name" value="DUF5641"/>
    <property type="match status" value="1"/>
</dbReference>
<dbReference type="STRING" id="70667.A0A183TPB7"/>
<dbReference type="Proteomes" id="UP000275846">
    <property type="component" value="Unassembled WGS sequence"/>
</dbReference>
<keyword evidence="3" id="KW-1185">Reference proteome</keyword>
<organism evidence="4">
    <name type="scientific">Schistocephalus solidus</name>
    <name type="common">Tapeworm</name>
    <dbReference type="NCBI Taxonomy" id="70667"/>
    <lineage>
        <taxon>Eukaryota</taxon>
        <taxon>Metazoa</taxon>
        <taxon>Spiralia</taxon>
        <taxon>Lophotrochozoa</taxon>
        <taxon>Platyhelminthes</taxon>
        <taxon>Cestoda</taxon>
        <taxon>Eucestoda</taxon>
        <taxon>Diphyllobothriidea</taxon>
        <taxon>Diphyllobothriidae</taxon>
        <taxon>Schistocephalus</taxon>
    </lineage>
</organism>
<dbReference type="PANTHER" id="PTHR47331">
    <property type="entry name" value="PHD-TYPE DOMAIN-CONTAINING PROTEIN"/>
    <property type="match status" value="1"/>
</dbReference>
<protein>
    <submittedName>
        <fullName evidence="4">DUF5641 domain-containing protein</fullName>
    </submittedName>
</protein>
<dbReference type="WBParaSite" id="SSLN_0001900201-mRNA-1">
    <property type="protein sequence ID" value="SSLN_0001900201-mRNA-1"/>
    <property type="gene ID" value="SSLN_0001900201"/>
</dbReference>
<sequence length="227" mass="26154">MAVHPEVASSISIDSFLQCLIRFVSRRGRPIDIDMIMEPIWLNQYESFEVASENELHSRTLTPPATTHCGGVWERVIRLVRRILISLCNEQCTTDEQLSTLFVQAERVLNNRPLITPASDSNALESLKPNILLLMRKRLGLHSTEDLFTQYHAGWKQIHYLAAVFWRRWTKGYLLTLQQRDVVLMSGGHTPLEKWPLGAMERCEESRDGLVRNLYVRTVGNVVKRDV</sequence>
<reference evidence="4" key="1">
    <citation type="submission" date="2016-06" db="UniProtKB">
        <authorList>
            <consortium name="WormBaseParasite"/>
        </authorList>
    </citation>
    <scope>IDENTIFICATION</scope>
</reference>
<evidence type="ECO:0000259" key="1">
    <source>
        <dbReference type="Pfam" id="PF18701"/>
    </source>
</evidence>